<dbReference type="Proteomes" id="UP000253529">
    <property type="component" value="Unassembled WGS sequence"/>
</dbReference>
<dbReference type="PANTHER" id="PTHR43211:SF1">
    <property type="entry name" value="BLL6422 PROTEIN"/>
    <property type="match status" value="1"/>
</dbReference>
<dbReference type="PANTHER" id="PTHR43211">
    <property type="entry name" value="FUMARYLACETOACETATE HYDROLASE"/>
    <property type="match status" value="1"/>
</dbReference>
<evidence type="ECO:0000259" key="1">
    <source>
        <dbReference type="Pfam" id="PF01557"/>
    </source>
</evidence>
<protein>
    <submittedName>
        <fullName evidence="2">2-keto-4-pentenoate hydratase/2-oxohepta-3-ene-1,7-dioic acid hydratase in catechol pathway</fullName>
    </submittedName>
</protein>
<dbReference type="OrthoDB" id="5197601at2"/>
<proteinExistence type="predicted"/>
<name>A0A366FLK2_9HYPH</name>
<dbReference type="InterPro" id="IPR011234">
    <property type="entry name" value="Fumarylacetoacetase-like_C"/>
</dbReference>
<dbReference type="RefSeq" id="WP_113888824.1">
    <property type="nucleotide sequence ID" value="NZ_QNRK01000008.1"/>
</dbReference>
<dbReference type="AlphaFoldDB" id="A0A366FLK2"/>
<dbReference type="InterPro" id="IPR036663">
    <property type="entry name" value="Fumarylacetoacetase_C_sf"/>
</dbReference>
<dbReference type="GO" id="GO:0003824">
    <property type="term" value="F:catalytic activity"/>
    <property type="evidence" value="ECO:0007669"/>
    <property type="project" value="InterPro"/>
</dbReference>
<reference evidence="2 3" key="1">
    <citation type="submission" date="2018-06" db="EMBL/GenBank/DDBJ databases">
        <title>Genomic Encyclopedia of Type Strains, Phase IV (KMG-IV): sequencing the most valuable type-strain genomes for metagenomic binning, comparative biology and taxonomic classification.</title>
        <authorList>
            <person name="Goeker M."/>
        </authorList>
    </citation>
    <scope>NUCLEOTIDE SEQUENCE [LARGE SCALE GENOMIC DNA]</scope>
    <source>
        <strain evidence="2 3">DSM 24875</strain>
    </source>
</reference>
<organism evidence="2 3">
    <name type="scientific">Roseiarcus fermentans</name>
    <dbReference type="NCBI Taxonomy" id="1473586"/>
    <lineage>
        <taxon>Bacteria</taxon>
        <taxon>Pseudomonadati</taxon>
        <taxon>Pseudomonadota</taxon>
        <taxon>Alphaproteobacteria</taxon>
        <taxon>Hyphomicrobiales</taxon>
        <taxon>Roseiarcaceae</taxon>
        <taxon>Roseiarcus</taxon>
    </lineage>
</organism>
<gene>
    <name evidence="2" type="ORF">DFR50_10875</name>
</gene>
<dbReference type="Pfam" id="PF01557">
    <property type="entry name" value="FAA_hydrolase"/>
    <property type="match status" value="1"/>
</dbReference>
<keyword evidence="3" id="KW-1185">Reference proteome</keyword>
<dbReference type="Gene3D" id="3.90.850.10">
    <property type="entry name" value="Fumarylacetoacetase-like, C-terminal domain"/>
    <property type="match status" value="1"/>
</dbReference>
<accession>A0A366FLK2</accession>
<comment type="caution">
    <text evidence="2">The sequence shown here is derived from an EMBL/GenBank/DDBJ whole genome shotgun (WGS) entry which is preliminary data.</text>
</comment>
<dbReference type="SUPFAM" id="SSF56529">
    <property type="entry name" value="FAH"/>
    <property type="match status" value="1"/>
</dbReference>
<evidence type="ECO:0000313" key="2">
    <source>
        <dbReference type="EMBL" id="RBP15518.1"/>
    </source>
</evidence>
<evidence type="ECO:0000313" key="3">
    <source>
        <dbReference type="Proteomes" id="UP000253529"/>
    </source>
</evidence>
<sequence>MRLATFFADFADNVARVGAVDGGGARVFDLAAAATRASADASAFASMLSLIDADDAGLDLARTLLEKRGGEADLWRPLAEVVLLAPLPEPRQMRDGMSFATHILQSARGARALQALKADGVEAFEAAMAAPLGDLPAVYRRIPIYYITNRQTVVGPGATVRWPRYSKVMDYELEIAAITKRTRANIPAAEASRHIFGYTIFNDFSARDRQTIEMEGRLGPAKGKSFDGSNAMGPWIVTADELGDPQTLKVDVKVNGETRSTGDTGAMLFSFAEFIADAAQDETIRAGEVFGSGTVGNCCGLEIGRFLQSGDEIVLGVDRIGVLQNTVIAQA</sequence>
<feature type="domain" description="Fumarylacetoacetase-like C-terminal" evidence="1">
    <location>
        <begin position="141"/>
        <end position="327"/>
    </location>
</feature>
<dbReference type="EMBL" id="QNRK01000008">
    <property type="protein sequence ID" value="RBP15518.1"/>
    <property type="molecule type" value="Genomic_DNA"/>
</dbReference>